<dbReference type="EMBL" id="FOWP01000007">
    <property type="protein sequence ID" value="SFP25711.1"/>
    <property type="molecule type" value="Genomic_DNA"/>
</dbReference>
<dbReference type="Proteomes" id="UP000182400">
    <property type="component" value="Unassembled WGS sequence"/>
</dbReference>
<organism evidence="1 2">
    <name type="scientific">Ectopseudomonas composti</name>
    <dbReference type="NCBI Taxonomy" id="658457"/>
    <lineage>
        <taxon>Bacteria</taxon>
        <taxon>Pseudomonadati</taxon>
        <taxon>Pseudomonadota</taxon>
        <taxon>Gammaproteobacteria</taxon>
        <taxon>Pseudomonadales</taxon>
        <taxon>Pseudomonadaceae</taxon>
        <taxon>Ectopseudomonas</taxon>
    </lineage>
</organism>
<gene>
    <name evidence="1" type="ORF">SAMN05216601_107221</name>
</gene>
<name>A0A1I5NWT9_9GAMM</name>
<evidence type="ECO:0000313" key="2">
    <source>
        <dbReference type="Proteomes" id="UP000182400"/>
    </source>
</evidence>
<evidence type="ECO:0000313" key="1">
    <source>
        <dbReference type="EMBL" id="SFP25711.1"/>
    </source>
</evidence>
<proteinExistence type="predicted"/>
<accession>A0A1I5NWT9</accession>
<dbReference type="STRING" id="658457.SAMN05216601_107221"/>
<dbReference type="AlphaFoldDB" id="A0A1I5NWT9"/>
<reference evidence="1 2" key="1">
    <citation type="submission" date="2016-10" db="EMBL/GenBank/DDBJ databases">
        <authorList>
            <person name="de Groot N.N."/>
        </authorList>
    </citation>
    <scope>NUCLEOTIDE SEQUENCE [LARGE SCALE GENOMIC DNA]</scope>
    <source>
        <strain evidence="1 2">CCUG 59231</strain>
    </source>
</reference>
<sequence>MEGANAEGVRRMGEGWANTAVRTAHPTPAIRTLLESAYFDDTLQIDTRSARLGR</sequence>
<protein>
    <submittedName>
        <fullName evidence="1">Uncharacterized protein</fullName>
    </submittedName>
</protein>